<proteinExistence type="inferred from homology"/>
<evidence type="ECO:0000313" key="6">
    <source>
        <dbReference type="EMBL" id="CCE86506.1"/>
    </source>
</evidence>
<dbReference type="PANTHER" id="PTHR43735">
    <property type="entry name" value="APOPTOSIS-INDUCING FACTOR 1"/>
    <property type="match status" value="1"/>
</dbReference>
<dbReference type="Gene3D" id="3.50.50.100">
    <property type="match status" value="1"/>
</dbReference>
<dbReference type="OMA" id="MEPKMAL"/>
<evidence type="ECO:0000313" key="7">
    <source>
        <dbReference type="Proteomes" id="UP000005222"/>
    </source>
</evidence>
<dbReference type="PRINTS" id="PR00411">
    <property type="entry name" value="PNDRDTASEI"/>
</dbReference>
<organism evidence="6 7">
    <name type="scientific">Pichia sorbitophila (strain ATCC MYA-4447 / BCRC 22081 / CBS 7064 / NBRC 10061 / NRRL Y-12695)</name>
    <name type="common">Hybrid yeast</name>
    <dbReference type="NCBI Taxonomy" id="559304"/>
    <lineage>
        <taxon>Eukaryota</taxon>
        <taxon>Fungi</taxon>
        <taxon>Dikarya</taxon>
        <taxon>Ascomycota</taxon>
        <taxon>Saccharomycotina</taxon>
        <taxon>Pichiomycetes</taxon>
        <taxon>Debaryomycetaceae</taxon>
        <taxon>Millerozyma</taxon>
    </lineage>
</organism>
<dbReference type="EMBL" id="FO082046">
    <property type="protein sequence ID" value="CCE86506.1"/>
    <property type="molecule type" value="Genomic_DNA"/>
</dbReference>
<keyword evidence="2" id="KW-0285">Flavoprotein</keyword>
<comment type="similarity">
    <text evidence="1">Belongs to the FAD-dependent oxidoreductase family.</text>
</comment>
<dbReference type="OrthoDB" id="202203at2759"/>
<feature type="domain" description="FAD/NAD(P)-binding" evidence="5">
    <location>
        <begin position="15"/>
        <end position="355"/>
    </location>
</feature>
<dbReference type="GO" id="GO:0005737">
    <property type="term" value="C:cytoplasm"/>
    <property type="evidence" value="ECO:0007669"/>
    <property type="project" value="TreeGrafter"/>
</dbReference>
<protein>
    <submittedName>
        <fullName evidence="6">Piso0_005001 protein</fullName>
    </submittedName>
</protein>
<reference evidence="6 7" key="1">
    <citation type="journal article" date="2012" name="G3 (Bethesda)">
        <title>Pichia sorbitophila, an interspecies yeast hybrid reveals early steps of genome resolution following polyploidization.</title>
        <authorList>
            <person name="Leh Louis V."/>
            <person name="Despons L."/>
            <person name="Friedrich A."/>
            <person name="Martin T."/>
            <person name="Durrens P."/>
            <person name="Casaregola S."/>
            <person name="Neuveglise C."/>
            <person name="Fairhead C."/>
            <person name="Marck C."/>
            <person name="Cruz J.A."/>
            <person name="Straub M.L."/>
            <person name="Kugler V."/>
            <person name="Sacerdot C."/>
            <person name="Uzunov Z."/>
            <person name="Thierry A."/>
            <person name="Weiss S."/>
            <person name="Bleykasten C."/>
            <person name="De Montigny J."/>
            <person name="Jacques N."/>
            <person name="Jung P."/>
            <person name="Lemaire M."/>
            <person name="Mallet S."/>
            <person name="Morel G."/>
            <person name="Richard G.F."/>
            <person name="Sarkar A."/>
            <person name="Savel G."/>
            <person name="Schacherer J."/>
            <person name="Seret M.L."/>
            <person name="Talla E."/>
            <person name="Samson G."/>
            <person name="Jubin C."/>
            <person name="Poulain J."/>
            <person name="Vacherie B."/>
            <person name="Barbe V."/>
            <person name="Pelletier E."/>
            <person name="Sherman D.J."/>
            <person name="Westhof E."/>
            <person name="Weissenbach J."/>
            <person name="Baret P.V."/>
            <person name="Wincker P."/>
            <person name="Gaillardin C."/>
            <person name="Dujon B."/>
            <person name="Souciet J.L."/>
        </authorList>
    </citation>
    <scope>NUCLEOTIDE SEQUENCE [LARGE SCALE GENOMIC DNA]</scope>
    <source>
        <strain evidence="7">ATCC MYA-4447 / BCRC 22081 / CBS 7064 / NBRC 10061 / NRRL Y-12695</strain>
    </source>
</reference>
<keyword evidence="4" id="KW-0560">Oxidoreductase</keyword>
<gene>
    <name evidence="6" type="primary">Piso0_005001</name>
    <name evidence="6" type="ORF">GNLVRS01_PISO0N05711g</name>
</gene>
<dbReference type="PANTHER" id="PTHR43735:SF3">
    <property type="entry name" value="FERROPTOSIS SUPPRESSOR PROTEIN 1"/>
    <property type="match status" value="1"/>
</dbReference>
<dbReference type="InterPro" id="IPR023753">
    <property type="entry name" value="FAD/NAD-binding_dom"/>
</dbReference>
<dbReference type="Pfam" id="PF07992">
    <property type="entry name" value="Pyr_redox_2"/>
    <property type="match status" value="1"/>
</dbReference>
<accession>G8Y103</accession>
<dbReference type="GO" id="GO:0050660">
    <property type="term" value="F:flavin adenine dinucleotide binding"/>
    <property type="evidence" value="ECO:0007669"/>
    <property type="project" value="TreeGrafter"/>
</dbReference>
<evidence type="ECO:0000256" key="2">
    <source>
        <dbReference type="ARBA" id="ARBA00022630"/>
    </source>
</evidence>
<evidence type="ECO:0000259" key="5">
    <source>
        <dbReference type="Pfam" id="PF07992"/>
    </source>
</evidence>
<sequence>MTSSTNSKDNRKPINILVIGGSYGGIAVLNQLGKLLKEKETKTETGESDGVSARGAAAKVVITLVEPKNGFLNVIGIPRCMVSADFASTQFVDFESFKNFKFDKVISSDAETAKIAARSNSDSSKPDRTGYVLQWIQAKVTKLEESYAEYQMEYSGEKEVIDFDYAIIASGRDRTYPVAPKARSKKEFVDEMQSFVDSFKDKDVISIVGAGAVGIELSSEIKLHFPEKQVNLIHPHATLPPEPLSDDFKSKVVASLENAGIKLLLNTRIASEADGFLTTTDGRQIRSDFTFWTNSKNNNLAFLGDKIRKSYLSPAGNLYVNKFFQLSYNDQTLPNVMGIGDVVELPIIKTAGWAMYMGSLVSQNIIELLSGNEVSNAMIASEDIPKGMLLVGGNADIISQNQGKIEVNNKEFVELYKTYWVDRIVYSYNNA</sequence>
<name>G8Y103_PICSO</name>
<dbReference type="PRINTS" id="PR00368">
    <property type="entry name" value="FADPNR"/>
</dbReference>
<evidence type="ECO:0000256" key="1">
    <source>
        <dbReference type="ARBA" id="ARBA00006442"/>
    </source>
</evidence>
<evidence type="ECO:0000256" key="4">
    <source>
        <dbReference type="ARBA" id="ARBA00023002"/>
    </source>
</evidence>
<dbReference type="SUPFAM" id="SSF51905">
    <property type="entry name" value="FAD/NAD(P)-binding domain"/>
    <property type="match status" value="2"/>
</dbReference>
<dbReference type="InParanoid" id="G8Y103"/>
<dbReference type="AlphaFoldDB" id="G8Y103"/>
<evidence type="ECO:0000256" key="3">
    <source>
        <dbReference type="ARBA" id="ARBA00022827"/>
    </source>
</evidence>
<dbReference type="Proteomes" id="UP000005222">
    <property type="component" value="Chromosome N"/>
</dbReference>
<keyword evidence="3" id="KW-0274">FAD</keyword>
<keyword evidence="7" id="KW-1185">Reference proteome</keyword>
<dbReference type="STRING" id="559304.G8Y103"/>
<dbReference type="InterPro" id="IPR036188">
    <property type="entry name" value="FAD/NAD-bd_sf"/>
</dbReference>
<dbReference type="GO" id="GO:0004174">
    <property type="term" value="F:electron-transferring-flavoprotein dehydrogenase activity"/>
    <property type="evidence" value="ECO:0007669"/>
    <property type="project" value="TreeGrafter"/>
</dbReference>
<dbReference type="eggNOG" id="KOG2495">
    <property type="taxonomic scope" value="Eukaryota"/>
</dbReference>
<dbReference type="HOGENOM" id="CLU_676136_0_0_1"/>